<organism evidence="2 3">
    <name type="scientific">Acinetobacter marinus</name>
    <dbReference type="NCBI Taxonomy" id="281375"/>
    <lineage>
        <taxon>Bacteria</taxon>
        <taxon>Pseudomonadati</taxon>
        <taxon>Pseudomonadota</taxon>
        <taxon>Gammaproteobacteria</taxon>
        <taxon>Moraxellales</taxon>
        <taxon>Moraxellaceae</taxon>
        <taxon>Acinetobacter</taxon>
    </lineage>
</organism>
<proteinExistence type="predicted"/>
<accession>A0A1G6LF78</accession>
<sequence>MQNIDAELPKELLDELMQLIASQGKIVAIKHLREHSDYGLKDAKDIVDMLAQSGELYNKLEHSDEPNGNFELYEVQAPSEFKTLRLEHDTRQLFVHFQQGGKAQIDETHPKWDEIMQHFYNKTYPNVDAVFQDKNRHSHLFGKVFQDALNARAGDRISSHQQSSSIGFQSAQDLDNEPVRRQAGVEDLTKSSGKKWIIIAMLIVVIALLLIIFR</sequence>
<keyword evidence="1" id="KW-0812">Transmembrane</keyword>
<dbReference type="Gene3D" id="3.30.1390.10">
    <property type="match status" value="1"/>
</dbReference>
<protein>
    <submittedName>
        <fullName evidence="2">Ribosomal protein L7/L12 C-terminal domain-containing protein</fullName>
    </submittedName>
</protein>
<name>A0A1G6LF78_9GAMM</name>
<gene>
    <name evidence="2" type="ORF">SAMN05421749_10545</name>
</gene>
<dbReference type="AlphaFoldDB" id="A0A1G6LF78"/>
<evidence type="ECO:0000313" key="3">
    <source>
        <dbReference type="Proteomes" id="UP000242317"/>
    </source>
</evidence>
<dbReference type="RefSeq" id="WP_092619724.1">
    <property type="nucleotide sequence ID" value="NZ_FMYK01000005.1"/>
</dbReference>
<evidence type="ECO:0000313" key="2">
    <source>
        <dbReference type="EMBL" id="SDC41889.1"/>
    </source>
</evidence>
<dbReference type="OrthoDB" id="6695471at2"/>
<keyword evidence="2" id="KW-0689">Ribosomal protein</keyword>
<evidence type="ECO:0000256" key="1">
    <source>
        <dbReference type="SAM" id="Phobius"/>
    </source>
</evidence>
<reference evidence="3" key="1">
    <citation type="submission" date="2016-09" db="EMBL/GenBank/DDBJ databases">
        <authorList>
            <person name="Varghese N."/>
            <person name="Submissions S."/>
        </authorList>
    </citation>
    <scope>NUCLEOTIDE SEQUENCE [LARGE SCALE GENOMIC DNA]</scope>
    <source>
        <strain evidence="3">ANC 3699</strain>
    </source>
</reference>
<keyword evidence="1" id="KW-1133">Transmembrane helix</keyword>
<dbReference type="GO" id="GO:0005840">
    <property type="term" value="C:ribosome"/>
    <property type="evidence" value="ECO:0007669"/>
    <property type="project" value="UniProtKB-KW"/>
</dbReference>
<keyword evidence="3" id="KW-1185">Reference proteome</keyword>
<dbReference type="EMBL" id="FMYK01000005">
    <property type="protein sequence ID" value="SDC41889.1"/>
    <property type="molecule type" value="Genomic_DNA"/>
</dbReference>
<keyword evidence="2" id="KW-0687">Ribonucleoprotein</keyword>
<dbReference type="Proteomes" id="UP000242317">
    <property type="component" value="Unassembled WGS sequence"/>
</dbReference>
<feature type="transmembrane region" description="Helical" evidence="1">
    <location>
        <begin position="196"/>
        <end position="213"/>
    </location>
</feature>
<keyword evidence="1" id="KW-0472">Membrane</keyword>
<dbReference type="InterPro" id="IPR014719">
    <property type="entry name" value="Ribosomal_bL12_C/ClpS-like"/>
</dbReference>